<dbReference type="Proteomes" id="UP000664698">
    <property type="component" value="Unassembled WGS sequence"/>
</dbReference>
<evidence type="ECO:0000256" key="1">
    <source>
        <dbReference type="ARBA" id="ARBA00022962"/>
    </source>
</evidence>
<sequence>MLLLIDNFDSFSHILADLIRQTGEELLILRNDAMLADLEKIDFQGLILSPGPGIPSKSGNLNAIFEKYHDKIPVLGVCLGHQAIGEFFGADLVKNEVPIHGKVHNVRKTRPHFFTDNLPEKFQVTRYHSLQLKNLPDCLECVLETESGEIMAMAHRTLPILGIQYHPEAYLTEYGLDLILGWLKAWKSQK</sequence>
<dbReference type="PROSITE" id="PS51273">
    <property type="entry name" value="GATASE_TYPE_1"/>
    <property type="match status" value="1"/>
</dbReference>
<keyword evidence="4" id="KW-1185">Reference proteome</keyword>
<dbReference type="Pfam" id="PF00117">
    <property type="entry name" value="GATase"/>
    <property type="match status" value="1"/>
</dbReference>
<dbReference type="SUPFAM" id="SSF52317">
    <property type="entry name" value="Class I glutamine amidotransferase-like"/>
    <property type="match status" value="1"/>
</dbReference>
<dbReference type="PRINTS" id="PR00096">
    <property type="entry name" value="GATASE"/>
</dbReference>
<organism evidence="3 4">
    <name type="scientific">Algoriphagus aestuariicola</name>
    <dbReference type="NCBI Taxonomy" id="1852016"/>
    <lineage>
        <taxon>Bacteria</taxon>
        <taxon>Pseudomonadati</taxon>
        <taxon>Bacteroidota</taxon>
        <taxon>Cytophagia</taxon>
        <taxon>Cytophagales</taxon>
        <taxon>Cyclobacteriaceae</taxon>
        <taxon>Algoriphagus</taxon>
    </lineage>
</organism>
<name>A0ABS3BSI0_9BACT</name>
<evidence type="ECO:0000313" key="4">
    <source>
        <dbReference type="Proteomes" id="UP000664698"/>
    </source>
</evidence>
<gene>
    <name evidence="3" type="ORF">J0A67_14230</name>
</gene>
<dbReference type="NCBIfam" id="TIGR00566">
    <property type="entry name" value="trpG_papA"/>
    <property type="match status" value="1"/>
</dbReference>
<comment type="caution">
    <text evidence="3">The sequence shown here is derived from an EMBL/GenBank/DDBJ whole genome shotgun (WGS) entry which is preliminary data.</text>
</comment>
<accession>A0ABS3BSI0</accession>
<dbReference type="InterPro" id="IPR006221">
    <property type="entry name" value="TrpG/PapA_dom"/>
</dbReference>
<dbReference type="RefSeq" id="WP_206570029.1">
    <property type="nucleotide sequence ID" value="NZ_JAFKCW010000003.1"/>
</dbReference>
<dbReference type="InterPro" id="IPR017926">
    <property type="entry name" value="GATASE"/>
</dbReference>
<evidence type="ECO:0000259" key="2">
    <source>
        <dbReference type="Pfam" id="PF00117"/>
    </source>
</evidence>
<dbReference type="InterPro" id="IPR050472">
    <property type="entry name" value="Anth_synth/Amidotransfase"/>
</dbReference>
<dbReference type="PANTHER" id="PTHR43418:SF4">
    <property type="entry name" value="MULTIFUNCTIONAL TRYPTOPHAN BIOSYNTHESIS PROTEIN"/>
    <property type="match status" value="1"/>
</dbReference>
<evidence type="ECO:0000313" key="3">
    <source>
        <dbReference type="EMBL" id="MBN7802027.1"/>
    </source>
</evidence>
<reference evidence="3 4" key="1">
    <citation type="submission" date="2021-03" db="EMBL/GenBank/DDBJ databases">
        <title>novel species isolated from a fishpond in China.</title>
        <authorList>
            <person name="Lu H."/>
            <person name="Cai Z."/>
        </authorList>
    </citation>
    <scope>NUCLEOTIDE SEQUENCE [LARGE SCALE GENOMIC DNA]</scope>
    <source>
        <strain evidence="3 4">JCM 31546</strain>
    </source>
</reference>
<feature type="domain" description="Glutamine amidotransferase" evidence="2">
    <location>
        <begin position="3"/>
        <end position="179"/>
    </location>
</feature>
<dbReference type="CDD" id="cd01743">
    <property type="entry name" value="GATase1_Anthranilate_Synthase"/>
    <property type="match status" value="1"/>
</dbReference>
<dbReference type="InterPro" id="IPR029062">
    <property type="entry name" value="Class_I_gatase-like"/>
</dbReference>
<keyword evidence="1" id="KW-0315">Glutamine amidotransferase</keyword>
<dbReference type="PRINTS" id="PR00099">
    <property type="entry name" value="CPSGATASE"/>
</dbReference>
<dbReference type="PANTHER" id="PTHR43418">
    <property type="entry name" value="MULTIFUNCTIONAL TRYPTOPHAN BIOSYNTHESIS PROTEIN-RELATED"/>
    <property type="match status" value="1"/>
</dbReference>
<protein>
    <submittedName>
        <fullName evidence="3">Aminodeoxychorismate/anthranilate synthase component II</fullName>
    </submittedName>
</protein>
<dbReference type="Gene3D" id="3.40.50.880">
    <property type="match status" value="1"/>
</dbReference>
<dbReference type="EMBL" id="JAFKCW010000003">
    <property type="protein sequence ID" value="MBN7802027.1"/>
    <property type="molecule type" value="Genomic_DNA"/>
</dbReference>
<dbReference type="PRINTS" id="PR00097">
    <property type="entry name" value="ANTSNTHASEII"/>
</dbReference>
<proteinExistence type="predicted"/>